<proteinExistence type="predicted"/>
<evidence type="ECO:0000313" key="1">
    <source>
        <dbReference type="EMBL" id="TKB98584.1"/>
    </source>
</evidence>
<protein>
    <submittedName>
        <fullName evidence="1">Bacillithiol system redox-active protein YtxJ</fullName>
    </submittedName>
</protein>
<dbReference type="Gene3D" id="3.40.30.10">
    <property type="entry name" value="Glutaredoxin"/>
    <property type="match status" value="1"/>
</dbReference>
<dbReference type="Proteomes" id="UP000308181">
    <property type="component" value="Unassembled WGS sequence"/>
</dbReference>
<dbReference type="NCBIfam" id="TIGR04019">
    <property type="entry name" value="B_thiol_YtxJ"/>
    <property type="match status" value="1"/>
</dbReference>
<dbReference type="OrthoDB" id="677051at2"/>
<evidence type="ECO:0000313" key="2">
    <source>
        <dbReference type="Proteomes" id="UP000308181"/>
    </source>
</evidence>
<accession>A0A4U1C0W0</accession>
<dbReference type="Pfam" id="PF11009">
    <property type="entry name" value="BrxC"/>
    <property type="match status" value="1"/>
</dbReference>
<dbReference type="InterPro" id="IPR036249">
    <property type="entry name" value="Thioredoxin-like_sf"/>
</dbReference>
<gene>
    <name evidence="1" type="primary">ytxJ</name>
    <name evidence="1" type="ORF">FA046_05555</name>
</gene>
<dbReference type="RefSeq" id="WP_136825400.1">
    <property type="nucleotide sequence ID" value="NZ_SWBP01000002.1"/>
</dbReference>
<dbReference type="InterPro" id="IPR022551">
    <property type="entry name" value="BrxC"/>
</dbReference>
<organism evidence="1 2">
    <name type="scientific">Pedobacter cryophilus</name>
    <dbReference type="NCBI Taxonomy" id="2571271"/>
    <lineage>
        <taxon>Bacteria</taxon>
        <taxon>Pseudomonadati</taxon>
        <taxon>Bacteroidota</taxon>
        <taxon>Sphingobacteriia</taxon>
        <taxon>Sphingobacteriales</taxon>
        <taxon>Sphingobacteriaceae</taxon>
        <taxon>Pedobacter</taxon>
    </lineage>
</organism>
<dbReference type="EMBL" id="SWBP01000002">
    <property type="protein sequence ID" value="TKB98584.1"/>
    <property type="molecule type" value="Genomic_DNA"/>
</dbReference>
<name>A0A4U1C0W0_9SPHI</name>
<keyword evidence="2" id="KW-1185">Reference proteome</keyword>
<sequence length="110" mass="12635">MNWIKLESEEQINEIKNDAGYSIIFKHSTRCSISMMAKKRVEMDADELPQEIKPYFLDLIAFRDLSSLIAETFQVHHESPQLLLIKNGECLLDQSHGDISIEETVEVVQA</sequence>
<reference evidence="1 2" key="1">
    <citation type="submission" date="2019-04" db="EMBL/GenBank/DDBJ databases">
        <title>Pedobacter sp. AR-3-17 sp. nov., isolated from Arctic soil.</title>
        <authorList>
            <person name="Dahal R.H."/>
            <person name="Kim D.-U."/>
        </authorList>
    </citation>
    <scope>NUCLEOTIDE SEQUENCE [LARGE SCALE GENOMIC DNA]</scope>
    <source>
        <strain evidence="1 2">AR-3-17</strain>
    </source>
</reference>
<comment type="caution">
    <text evidence="1">The sequence shown here is derived from an EMBL/GenBank/DDBJ whole genome shotgun (WGS) entry which is preliminary data.</text>
</comment>
<dbReference type="SUPFAM" id="SSF52833">
    <property type="entry name" value="Thioredoxin-like"/>
    <property type="match status" value="1"/>
</dbReference>
<dbReference type="AlphaFoldDB" id="A0A4U1C0W0"/>